<feature type="compositionally biased region" description="Low complexity" evidence="12">
    <location>
        <begin position="202"/>
        <end position="217"/>
    </location>
</feature>
<feature type="compositionally biased region" description="Polar residues" evidence="12">
    <location>
        <begin position="682"/>
        <end position="692"/>
    </location>
</feature>
<name>A0A9D3QCM1_MEGAT</name>
<keyword evidence="5" id="KW-0132">Cell division</keyword>
<feature type="region of interest" description="Disordered" evidence="12">
    <location>
        <begin position="571"/>
        <end position="605"/>
    </location>
</feature>
<accession>A0A9D3QCM1</accession>
<dbReference type="PANTHER" id="PTHR31167">
    <property type="entry name" value="SPINDLE AND CENTRIOLE ASSOCIATED PROTEIN 1 SPICE1"/>
    <property type="match status" value="1"/>
</dbReference>
<feature type="compositionally biased region" description="Low complexity" evidence="12">
    <location>
        <begin position="646"/>
        <end position="655"/>
    </location>
</feature>
<dbReference type="OrthoDB" id="6361178at2759"/>
<dbReference type="GO" id="GO:0090307">
    <property type="term" value="P:mitotic spindle assembly"/>
    <property type="evidence" value="ECO:0007669"/>
    <property type="project" value="InterPro"/>
</dbReference>
<keyword evidence="4" id="KW-0963">Cytoplasm</keyword>
<evidence type="ECO:0000256" key="2">
    <source>
        <dbReference type="ARBA" id="ARBA00004186"/>
    </source>
</evidence>
<proteinExistence type="predicted"/>
<dbReference type="GO" id="GO:0005813">
    <property type="term" value="C:centrosome"/>
    <property type="evidence" value="ECO:0007669"/>
    <property type="project" value="TreeGrafter"/>
</dbReference>
<reference evidence="13" key="1">
    <citation type="submission" date="2021-01" db="EMBL/GenBank/DDBJ databases">
        <authorList>
            <person name="Zahm M."/>
            <person name="Roques C."/>
            <person name="Cabau C."/>
            <person name="Klopp C."/>
            <person name="Donnadieu C."/>
            <person name="Jouanno E."/>
            <person name="Lampietro C."/>
            <person name="Louis A."/>
            <person name="Herpin A."/>
            <person name="Echchiki A."/>
            <person name="Berthelot C."/>
            <person name="Parey E."/>
            <person name="Roest-Crollius H."/>
            <person name="Braasch I."/>
            <person name="Postlethwait J."/>
            <person name="Bobe J."/>
            <person name="Montfort J."/>
            <person name="Bouchez O."/>
            <person name="Begum T."/>
            <person name="Mejri S."/>
            <person name="Adams A."/>
            <person name="Chen W.-J."/>
            <person name="Guiguen Y."/>
        </authorList>
    </citation>
    <scope>NUCLEOTIDE SEQUENCE</scope>
    <source>
        <strain evidence="13">YG-15Mar2019-1</strain>
        <tissue evidence="13">Brain</tissue>
    </source>
</reference>
<feature type="compositionally biased region" description="Basic and acidic residues" evidence="12">
    <location>
        <begin position="492"/>
        <end position="503"/>
    </location>
</feature>
<keyword evidence="8" id="KW-0206">Cytoskeleton</keyword>
<keyword evidence="6" id="KW-0498">Mitosis</keyword>
<comment type="subcellular location">
    <subcellularLocation>
        <location evidence="1">Cytoplasm</location>
        <location evidence="1">Cytoskeleton</location>
        <location evidence="1">Microtubule organizing center</location>
        <location evidence="1">Centrosome</location>
        <location evidence="1">Centriole</location>
    </subcellularLocation>
    <subcellularLocation>
        <location evidence="2">Cytoplasm</location>
        <location evidence="2">Cytoskeleton</location>
        <location evidence="2">Spindle</location>
    </subcellularLocation>
</comment>
<dbReference type="Proteomes" id="UP001046870">
    <property type="component" value="Chromosome 2"/>
</dbReference>
<keyword evidence="7 11" id="KW-0175">Coiled coil</keyword>
<evidence type="ECO:0000256" key="12">
    <source>
        <dbReference type="SAM" id="MobiDB-lite"/>
    </source>
</evidence>
<evidence type="ECO:0000256" key="11">
    <source>
        <dbReference type="SAM" id="Coils"/>
    </source>
</evidence>
<feature type="coiled-coil region" evidence="11">
    <location>
        <begin position="349"/>
        <end position="415"/>
    </location>
</feature>
<sequence length="725" mass="77987">MSFVKVTRSNRGVGKRPARSRKAAAPKQEWVSTIQDLNVHKATPEELRRRHEMHRSQNKVAAQWEMRERALRRRIKSNPPSSPARLDPAQLSIIREVFSDQYRLQDVLARSDRALAVVKDLFGDAPSRQTGFPNVTVAPGSAPDPQLPVPLKPEPQTQLSLLSQSVMDTQALNEVEDVVGPERIRQQERLQAQARVRGAVQAGALSSAAPPESPHSSLQTHSAPAQQEALNATVAVRRVRSRQSECLGDQCSVLGQVLNPDPAPASPGRNSRGRCVEASGQDSSALGSQSGNQSSLELLQCMLGEVESELDCLELQEPLSAGGSQLSTPPLTGFSASLLRTVARLARCLRQSAEEVRKEARERRRLEEVVEEQRGLIDALSAETLALREESAALQARLEQRVTQTELQLDTLLRRRGAAGYREQPETDKSSSYFVQAGAGLSDVSGELWEEAATPQPPSAAVLLSPPRQRDSLPPRHAGERAQALQYPAVDTRGRCGGERVAEGRGPSPGGGPRLAESPRLADSPCLVDSPLLAEPPLLGESQAAVLSQIAELTRQNALIRSQLQHYCTLPAGQQRASSRAQPRGNQQPHRAGDSVGSSCGCRLQQRAPPAGPAVSCVEQRLLELNRQSAAARHRLLELIEQQTRASEGGASPSISPIPPATHNAPADGGGRTPEASVLPEHNSSPAASSCGSRLAGGDDRVTSQQSQAGKLKDEGWFALSAHVR</sequence>
<evidence type="ECO:0000313" key="13">
    <source>
        <dbReference type="EMBL" id="KAG7487290.1"/>
    </source>
</evidence>
<protein>
    <recommendedName>
        <fullName evidence="3">Spindle and centriole-associated protein 1</fullName>
    </recommendedName>
    <alternativeName>
        <fullName evidence="10">Coiled-coil domain-containing protein 52</fullName>
    </alternativeName>
</protein>
<gene>
    <name evidence="13" type="ORF">MATL_G00021610</name>
</gene>
<feature type="region of interest" description="Disordered" evidence="12">
    <location>
        <begin position="1"/>
        <end position="29"/>
    </location>
</feature>
<evidence type="ECO:0000256" key="7">
    <source>
        <dbReference type="ARBA" id="ARBA00023054"/>
    </source>
</evidence>
<feature type="region of interest" description="Disordered" evidence="12">
    <location>
        <begin position="202"/>
        <end position="226"/>
    </location>
</feature>
<dbReference type="PANTHER" id="PTHR31167:SF3">
    <property type="entry name" value="SPINDLE AND CENTRIOLE-ASSOCIATED PROTEIN 1"/>
    <property type="match status" value="1"/>
</dbReference>
<dbReference type="GO" id="GO:0051310">
    <property type="term" value="P:metaphase chromosome alignment"/>
    <property type="evidence" value="ECO:0007669"/>
    <property type="project" value="TreeGrafter"/>
</dbReference>
<keyword evidence="9" id="KW-0131">Cell cycle</keyword>
<dbReference type="GO" id="GO:0005819">
    <property type="term" value="C:spindle"/>
    <property type="evidence" value="ECO:0007669"/>
    <property type="project" value="UniProtKB-SubCell"/>
</dbReference>
<comment type="caution">
    <text evidence="13">The sequence shown here is derived from an EMBL/GenBank/DDBJ whole genome shotgun (WGS) entry which is preliminary data.</text>
</comment>
<evidence type="ECO:0000313" key="14">
    <source>
        <dbReference type="Proteomes" id="UP001046870"/>
    </source>
</evidence>
<dbReference type="GO" id="GO:0005814">
    <property type="term" value="C:centriole"/>
    <property type="evidence" value="ECO:0007669"/>
    <property type="project" value="UniProtKB-SubCell"/>
</dbReference>
<dbReference type="GO" id="GO:0051301">
    <property type="term" value="P:cell division"/>
    <property type="evidence" value="ECO:0007669"/>
    <property type="project" value="UniProtKB-KW"/>
</dbReference>
<evidence type="ECO:0000256" key="5">
    <source>
        <dbReference type="ARBA" id="ARBA00022618"/>
    </source>
</evidence>
<dbReference type="GO" id="GO:0046599">
    <property type="term" value="P:regulation of centriole replication"/>
    <property type="evidence" value="ECO:0007669"/>
    <property type="project" value="TreeGrafter"/>
</dbReference>
<keyword evidence="14" id="KW-1185">Reference proteome</keyword>
<dbReference type="Pfam" id="PF15678">
    <property type="entry name" value="SPICE"/>
    <property type="match status" value="1"/>
</dbReference>
<evidence type="ECO:0000256" key="8">
    <source>
        <dbReference type="ARBA" id="ARBA00023212"/>
    </source>
</evidence>
<evidence type="ECO:0000256" key="3">
    <source>
        <dbReference type="ARBA" id="ARBA00018313"/>
    </source>
</evidence>
<dbReference type="InterPro" id="IPR031387">
    <property type="entry name" value="SPICE1"/>
</dbReference>
<organism evidence="13 14">
    <name type="scientific">Megalops atlanticus</name>
    <name type="common">Tarpon</name>
    <name type="synonym">Clupea gigantea</name>
    <dbReference type="NCBI Taxonomy" id="7932"/>
    <lineage>
        <taxon>Eukaryota</taxon>
        <taxon>Metazoa</taxon>
        <taxon>Chordata</taxon>
        <taxon>Craniata</taxon>
        <taxon>Vertebrata</taxon>
        <taxon>Euteleostomi</taxon>
        <taxon>Actinopterygii</taxon>
        <taxon>Neopterygii</taxon>
        <taxon>Teleostei</taxon>
        <taxon>Elopiformes</taxon>
        <taxon>Megalopidae</taxon>
        <taxon>Megalops</taxon>
    </lineage>
</organism>
<evidence type="ECO:0000256" key="4">
    <source>
        <dbReference type="ARBA" id="ARBA00022490"/>
    </source>
</evidence>
<feature type="compositionally biased region" description="Polar residues" evidence="12">
    <location>
        <begin position="575"/>
        <end position="589"/>
    </location>
</feature>
<feature type="region of interest" description="Disordered" evidence="12">
    <location>
        <begin position="644"/>
        <end position="725"/>
    </location>
</feature>
<feature type="compositionally biased region" description="Basic residues" evidence="12">
    <location>
        <begin position="13"/>
        <end position="24"/>
    </location>
</feature>
<feature type="region of interest" description="Disordered" evidence="12">
    <location>
        <begin position="450"/>
        <end position="523"/>
    </location>
</feature>
<evidence type="ECO:0000256" key="10">
    <source>
        <dbReference type="ARBA" id="ARBA00030722"/>
    </source>
</evidence>
<dbReference type="AlphaFoldDB" id="A0A9D3QCM1"/>
<evidence type="ECO:0000256" key="9">
    <source>
        <dbReference type="ARBA" id="ARBA00023306"/>
    </source>
</evidence>
<feature type="region of interest" description="Disordered" evidence="12">
    <location>
        <begin position="257"/>
        <end position="291"/>
    </location>
</feature>
<feature type="compositionally biased region" description="Basic and acidic residues" evidence="12">
    <location>
        <begin position="468"/>
        <end position="480"/>
    </location>
</feature>
<feature type="compositionally biased region" description="Polar residues" evidence="12">
    <location>
        <begin position="280"/>
        <end position="291"/>
    </location>
</feature>
<dbReference type="EMBL" id="JAFDVH010000002">
    <property type="protein sequence ID" value="KAG7487290.1"/>
    <property type="molecule type" value="Genomic_DNA"/>
</dbReference>
<evidence type="ECO:0000256" key="6">
    <source>
        <dbReference type="ARBA" id="ARBA00022776"/>
    </source>
</evidence>
<evidence type="ECO:0000256" key="1">
    <source>
        <dbReference type="ARBA" id="ARBA00004114"/>
    </source>
</evidence>